<proteinExistence type="predicted"/>
<dbReference type="AlphaFoldDB" id="A0A931J7N6"/>
<protein>
    <submittedName>
        <fullName evidence="1">Cadherin-like domain-containing protein</fullName>
    </submittedName>
</protein>
<comment type="caution">
    <text evidence="1">The sequence shown here is derived from an EMBL/GenBank/DDBJ whole genome shotgun (WGS) entry which is preliminary data.</text>
</comment>
<dbReference type="Proteomes" id="UP000613266">
    <property type="component" value="Unassembled WGS sequence"/>
</dbReference>
<reference evidence="1" key="1">
    <citation type="submission" date="2020-12" db="EMBL/GenBank/DDBJ databases">
        <title>The genome sequence of Inhella sp. 1Y17.</title>
        <authorList>
            <person name="Liu Y."/>
        </authorList>
    </citation>
    <scope>NUCLEOTIDE SEQUENCE</scope>
    <source>
        <strain evidence="1">1Y17</strain>
    </source>
</reference>
<evidence type="ECO:0000313" key="1">
    <source>
        <dbReference type="EMBL" id="MBH9577852.1"/>
    </source>
</evidence>
<keyword evidence="2" id="KW-1185">Reference proteome</keyword>
<accession>A0A931J7N6</accession>
<gene>
    <name evidence="1" type="ORF">I7X39_13185</name>
</gene>
<name>A0A931J7N6_9BURK</name>
<dbReference type="Pfam" id="PF17963">
    <property type="entry name" value="Big_9"/>
    <property type="match status" value="1"/>
</dbReference>
<dbReference type="RefSeq" id="WP_198111620.1">
    <property type="nucleotide sequence ID" value="NZ_JAEDAK010000008.1"/>
</dbReference>
<evidence type="ECO:0000313" key="2">
    <source>
        <dbReference type="Proteomes" id="UP000613266"/>
    </source>
</evidence>
<dbReference type="EMBL" id="JAEDAK010000008">
    <property type="protein sequence ID" value="MBH9577852.1"/>
    <property type="molecule type" value="Genomic_DNA"/>
</dbReference>
<sequence>MEQARSIRFTVPGSNGSPSVEIQAVEAAGGKIDFTVTVLQTASTTADLRGLFFDLADATKLTGLSFSQSGNKVSDFDTVDVIQLKNGANMNGAASPFDVGFEFGTAGIAKDDIKTASFTLDNAAHNLTLDDIAHTQFGLRLTSIGSPTDTKRSEKDGAKLVATSHAAPHAFDDAMQIFEDGASGLGDARSSAQGVKLLVLANDSDADAADVLKIVEVENGAHGTVKIVDGPDADNLPGDALEYTPVTDYAGSDSFNYRISDGKGGFDTAKVSLNITPVADKPEMQIQVLDAADAVNQVRVLVTATQGDNDGSEYLTALTAGALPAGVSISPASVPVQGQPGQIQQEFMITLPADGNVNYSQLFSADSREVANGDTETATASLPIQQFHKLNEMDAALKVDDASLWANGNDPQADINGPFVGIELGPDLDLYAWPLYYSATAQVKTGLQSFIDIQGGTLDAQLTYDVTAESVMNKTTDTLKLTTTATLSGGSFSSQGPGGSMGLDWVFGYELGLKVGLDFDTPDIDLIPTVDFIDMGIKDTWTLVNLFDLAKGDPSISLDLLNGTSGLMQWADVSMNGAFNANTQTIKGTGSANFLSMQSDLDAALFSAVLGFGLSPFDIPVVVYDGIDLDIEPETPDIAGFLSLFDMDLNAALGLQQQLELSAKTLTGKVVFENGAALPITFGDELLIQNAAATYDALAQGGNGNGIVEYKIVLDGVATLHNKTDLSYDRGFSLDLFKIDLDVDLEYGVDSYNGPVEYTVFHTDDQTVSLIGVADETTDLTLGSWGSGQLSTEP</sequence>
<dbReference type="Gene3D" id="2.60.40.3440">
    <property type="match status" value="1"/>
</dbReference>
<organism evidence="1 2">
    <name type="scientific">Inhella proteolytica</name>
    <dbReference type="NCBI Taxonomy" id="2795029"/>
    <lineage>
        <taxon>Bacteria</taxon>
        <taxon>Pseudomonadati</taxon>
        <taxon>Pseudomonadota</taxon>
        <taxon>Betaproteobacteria</taxon>
        <taxon>Burkholderiales</taxon>
        <taxon>Sphaerotilaceae</taxon>
        <taxon>Inhella</taxon>
    </lineage>
</organism>